<evidence type="ECO:0000313" key="3">
    <source>
        <dbReference type="EMBL" id="SES62368.1"/>
    </source>
</evidence>
<evidence type="ECO:0000313" key="4">
    <source>
        <dbReference type="Proteomes" id="UP000243819"/>
    </source>
</evidence>
<keyword evidence="2" id="KW-1133">Transmembrane helix</keyword>
<evidence type="ECO:0000256" key="2">
    <source>
        <dbReference type="SAM" id="Phobius"/>
    </source>
</evidence>
<dbReference type="STRING" id="1120990.SAMN03080614_100141"/>
<evidence type="ECO:0000256" key="1">
    <source>
        <dbReference type="SAM" id="MobiDB-lite"/>
    </source>
</evidence>
<gene>
    <name evidence="3" type="ORF">SAMN03080614_100141</name>
</gene>
<reference evidence="4" key="1">
    <citation type="submission" date="2016-10" db="EMBL/GenBank/DDBJ databases">
        <authorList>
            <person name="Varghese N."/>
            <person name="Submissions S."/>
        </authorList>
    </citation>
    <scope>NUCLEOTIDE SEQUENCE [LARGE SCALE GENOMIC DNA]</scope>
    <source>
        <strain evidence="4">DSM 13577</strain>
    </source>
</reference>
<sequence length="155" mass="16711">MSKESQKKNKQQIKQKKYSQMVQKKQPKPPLLKNLFNAFWVGGTICLIGQFIQSFYARFFDMSMKEASNPTVATVIFIGGLLTALGVFDDIGKFAGAGTAVPVTGFANSMVSAALEFKREGFVLGVGSKMFILAGSVIVFGVVTAFIVGIISAIL</sequence>
<feature type="transmembrane region" description="Helical" evidence="2">
    <location>
        <begin position="130"/>
        <end position="154"/>
    </location>
</feature>
<feature type="transmembrane region" description="Helical" evidence="2">
    <location>
        <begin position="71"/>
        <end position="88"/>
    </location>
</feature>
<proteinExistence type="predicted"/>
<keyword evidence="2" id="KW-0472">Membrane</keyword>
<feature type="compositionally biased region" description="Basic residues" evidence="1">
    <location>
        <begin position="8"/>
        <end position="17"/>
    </location>
</feature>
<name>A0A1H9Y124_9FIRM</name>
<dbReference type="PANTHER" id="PTHR38450">
    <property type="entry name" value="STAGE V SPORULATION PROTEIN AC-RELATED"/>
    <property type="match status" value="1"/>
</dbReference>
<dbReference type="InterPro" id="IPR005562">
    <property type="entry name" value="SpoVA"/>
</dbReference>
<dbReference type="Proteomes" id="UP000243819">
    <property type="component" value="Unassembled WGS sequence"/>
</dbReference>
<accession>A0A1H9Y124</accession>
<feature type="transmembrane region" description="Helical" evidence="2">
    <location>
        <begin position="38"/>
        <end position="59"/>
    </location>
</feature>
<keyword evidence="2" id="KW-0812">Transmembrane</keyword>
<dbReference type="OrthoDB" id="9797988at2"/>
<dbReference type="PANTHER" id="PTHR38450:SF1">
    <property type="entry name" value="STAGE V SPORULATION PROTEIN AC"/>
    <property type="match status" value="1"/>
</dbReference>
<dbReference type="Pfam" id="PF03862">
    <property type="entry name" value="SpoVAC_SpoVAEB"/>
    <property type="match status" value="1"/>
</dbReference>
<protein>
    <submittedName>
        <fullName evidence="3">Stage V sporulation protein AC</fullName>
    </submittedName>
</protein>
<dbReference type="RefSeq" id="WP_091347657.1">
    <property type="nucleotide sequence ID" value="NZ_FOIF01000001.1"/>
</dbReference>
<organism evidence="3 4">
    <name type="scientific">Anaerobranca gottschalkii DSM 13577</name>
    <dbReference type="NCBI Taxonomy" id="1120990"/>
    <lineage>
        <taxon>Bacteria</taxon>
        <taxon>Bacillati</taxon>
        <taxon>Bacillota</taxon>
        <taxon>Clostridia</taxon>
        <taxon>Eubacteriales</taxon>
        <taxon>Proteinivoracaceae</taxon>
        <taxon>Anaerobranca</taxon>
    </lineage>
</organism>
<dbReference type="NCBIfam" id="TIGR02838">
    <property type="entry name" value="spore_V_AC"/>
    <property type="match status" value="1"/>
</dbReference>
<feature type="region of interest" description="Disordered" evidence="1">
    <location>
        <begin position="1"/>
        <end position="25"/>
    </location>
</feature>
<keyword evidence="4" id="KW-1185">Reference proteome</keyword>
<dbReference type="AlphaFoldDB" id="A0A1H9Y124"/>
<dbReference type="EMBL" id="FOIF01000001">
    <property type="protein sequence ID" value="SES62368.1"/>
    <property type="molecule type" value="Genomic_DNA"/>
</dbReference>
<dbReference type="InterPro" id="IPR014203">
    <property type="entry name" value="Spore_V_AC"/>
</dbReference>
<feature type="transmembrane region" description="Helical" evidence="2">
    <location>
        <begin position="94"/>
        <end position="118"/>
    </location>
</feature>